<feature type="domain" description="Phospholipid/glycerol acyltransferase" evidence="10">
    <location>
        <begin position="68"/>
        <end position="183"/>
    </location>
</feature>
<evidence type="ECO:0000256" key="1">
    <source>
        <dbReference type="ARBA" id="ARBA00001141"/>
    </source>
</evidence>
<dbReference type="EC" id="2.3.1.51" evidence="5 9"/>
<evidence type="ECO:0000256" key="4">
    <source>
        <dbReference type="ARBA" id="ARBA00008655"/>
    </source>
</evidence>
<proteinExistence type="inferred from homology"/>
<comment type="similarity">
    <text evidence="4 9">Belongs to the 1-acyl-sn-glycerol-3-phosphate acyltransferase family.</text>
</comment>
<organism evidence="11 12">
    <name type="scientific">Pseudomonas quercus</name>
    <dbReference type="NCBI Taxonomy" id="2722792"/>
    <lineage>
        <taxon>Bacteria</taxon>
        <taxon>Pseudomonadati</taxon>
        <taxon>Pseudomonadota</taxon>
        <taxon>Gammaproteobacteria</taxon>
        <taxon>Pseudomonadales</taxon>
        <taxon>Pseudomonadaceae</taxon>
        <taxon>Pseudomonas</taxon>
    </lineage>
</organism>
<evidence type="ECO:0000256" key="3">
    <source>
        <dbReference type="ARBA" id="ARBA00005189"/>
    </source>
</evidence>
<evidence type="ECO:0000313" key="11">
    <source>
        <dbReference type="EMBL" id="NJP00108.1"/>
    </source>
</evidence>
<comment type="pathway">
    <text evidence="3">Lipid metabolism.</text>
</comment>
<evidence type="ECO:0000313" key="12">
    <source>
        <dbReference type="Proteomes" id="UP000746535"/>
    </source>
</evidence>
<dbReference type="GO" id="GO:0003841">
    <property type="term" value="F:1-acylglycerol-3-phosphate O-acyltransferase activity"/>
    <property type="evidence" value="ECO:0007669"/>
    <property type="project" value="UniProtKB-EC"/>
</dbReference>
<keyword evidence="9" id="KW-0444">Lipid biosynthesis</keyword>
<accession>A0ABX0YDF9</accession>
<evidence type="ECO:0000256" key="2">
    <source>
        <dbReference type="ARBA" id="ARBA00004728"/>
    </source>
</evidence>
<dbReference type="RefSeq" id="WP_168081942.1">
    <property type="nucleotide sequence ID" value="NZ_JAAVJI010000002.1"/>
</dbReference>
<comment type="pathway">
    <text evidence="2">Phospholipid metabolism; CDP-diacylglycerol biosynthesis; CDP-diacylglycerol from sn-glycerol 3-phosphate: step 2/3.</text>
</comment>
<evidence type="ECO:0000256" key="8">
    <source>
        <dbReference type="ARBA" id="ARBA00023315"/>
    </source>
</evidence>
<evidence type="ECO:0000259" key="10">
    <source>
        <dbReference type="SMART" id="SM00563"/>
    </source>
</evidence>
<evidence type="ECO:0000256" key="9">
    <source>
        <dbReference type="RuleBase" id="RU361267"/>
    </source>
</evidence>
<dbReference type="Proteomes" id="UP000746535">
    <property type="component" value="Unassembled WGS sequence"/>
</dbReference>
<comment type="domain">
    <text evidence="9">The HXXXXD motif is essential for acyltransferase activity and may constitute the binding site for the phosphate moiety of the glycerol-3-phosphate.</text>
</comment>
<keyword evidence="9" id="KW-1208">Phospholipid metabolism</keyword>
<protein>
    <recommendedName>
        <fullName evidence="6 9">1-acyl-sn-glycerol-3-phosphate acyltransferase</fullName>
        <ecNumber evidence="5 9">2.3.1.51</ecNumber>
    </recommendedName>
</protein>
<keyword evidence="12" id="KW-1185">Reference proteome</keyword>
<dbReference type="InterPro" id="IPR002123">
    <property type="entry name" value="Plipid/glycerol_acylTrfase"/>
</dbReference>
<evidence type="ECO:0000256" key="5">
    <source>
        <dbReference type="ARBA" id="ARBA00013211"/>
    </source>
</evidence>
<gene>
    <name evidence="11" type="ORF">HBH25_04455</name>
</gene>
<name>A0ABX0YDF9_9PSED</name>
<keyword evidence="8 9" id="KW-0012">Acyltransferase</keyword>
<reference evidence="11 12" key="1">
    <citation type="submission" date="2020-03" db="EMBL/GenBank/DDBJ databases">
        <authorList>
            <person name="Wang L."/>
            <person name="He N."/>
            <person name="Li Y."/>
            <person name="Fang Y."/>
            <person name="Zhang F."/>
        </authorList>
    </citation>
    <scope>NUCLEOTIDE SEQUENCE [LARGE SCALE GENOMIC DNA]</scope>
    <source>
        <strain evidence="12">hsmgli-8</strain>
    </source>
</reference>
<dbReference type="NCBIfam" id="TIGR00530">
    <property type="entry name" value="AGP_acyltrn"/>
    <property type="match status" value="1"/>
</dbReference>
<dbReference type="Pfam" id="PF01553">
    <property type="entry name" value="Acyltransferase"/>
    <property type="match status" value="1"/>
</dbReference>
<dbReference type="PANTHER" id="PTHR10434:SF11">
    <property type="entry name" value="1-ACYL-SN-GLYCEROL-3-PHOSPHATE ACYLTRANSFERASE"/>
    <property type="match status" value="1"/>
</dbReference>
<dbReference type="EMBL" id="JAAVJI010000002">
    <property type="protein sequence ID" value="NJP00108.1"/>
    <property type="molecule type" value="Genomic_DNA"/>
</dbReference>
<keyword evidence="9" id="KW-0594">Phospholipid biosynthesis</keyword>
<keyword evidence="9" id="KW-0443">Lipid metabolism</keyword>
<keyword evidence="7 9" id="KW-0808">Transferase</keyword>
<sequence length="245" mass="26948">MLYIVRMALLGLHFLLVGVLGLVIGLARPFNPDNNRLYARLYSRPALPLLGLELEADVDSLHAQPPGCVIIANHQSNFDVFFLGAIVPRRMACIGKKSLGWVPLFGQLFWLGGNVLLNRDNAYQARRALHTTSRVLRDQATSIWIFPEGTRNPSDRLLPFKKGAFVMAIDAGVPIVPVCASRYVGTLNLNQRHSGTLRVRALAPIPTIGMTAKDAPALMERCHAAMQACIDELSEVTELHAHTPL</sequence>
<dbReference type="SMART" id="SM00563">
    <property type="entry name" value="PlsC"/>
    <property type="match status" value="1"/>
</dbReference>
<evidence type="ECO:0000256" key="6">
    <source>
        <dbReference type="ARBA" id="ARBA00016139"/>
    </source>
</evidence>
<dbReference type="CDD" id="cd07989">
    <property type="entry name" value="LPLAT_AGPAT-like"/>
    <property type="match status" value="1"/>
</dbReference>
<dbReference type="InterPro" id="IPR004552">
    <property type="entry name" value="AGP_acyltrans"/>
</dbReference>
<dbReference type="PANTHER" id="PTHR10434">
    <property type="entry name" value="1-ACYL-SN-GLYCEROL-3-PHOSPHATE ACYLTRANSFERASE"/>
    <property type="match status" value="1"/>
</dbReference>
<comment type="catalytic activity">
    <reaction evidence="1 9">
        <text>a 1-acyl-sn-glycero-3-phosphate + an acyl-CoA = a 1,2-diacyl-sn-glycero-3-phosphate + CoA</text>
        <dbReference type="Rhea" id="RHEA:19709"/>
        <dbReference type="ChEBI" id="CHEBI:57287"/>
        <dbReference type="ChEBI" id="CHEBI:57970"/>
        <dbReference type="ChEBI" id="CHEBI:58342"/>
        <dbReference type="ChEBI" id="CHEBI:58608"/>
        <dbReference type="EC" id="2.3.1.51"/>
    </reaction>
</comment>
<dbReference type="SUPFAM" id="SSF69593">
    <property type="entry name" value="Glycerol-3-phosphate (1)-acyltransferase"/>
    <property type="match status" value="1"/>
</dbReference>
<evidence type="ECO:0000256" key="7">
    <source>
        <dbReference type="ARBA" id="ARBA00022679"/>
    </source>
</evidence>
<comment type="caution">
    <text evidence="11">The sequence shown here is derived from an EMBL/GenBank/DDBJ whole genome shotgun (WGS) entry which is preliminary data.</text>
</comment>